<evidence type="ECO:0000259" key="1">
    <source>
        <dbReference type="Pfam" id="PF06985"/>
    </source>
</evidence>
<evidence type="ECO:0000313" key="3">
    <source>
        <dbReference type="Proteomes" id="UP001174997"/>
    </source>
</evidence>
<comment type="caution">
    <text evidence="2">The sequence shown here is derived from an EMBL/GenBank/DDBJ whole genome shotgun (WGS) entry which is preliminary data.</text>
</comment>
<dbReference type="Pfam" id="PF06985">
    <property type="entry name" value="HET"/>
    <property type="match status" value="1"/>
</dbReference>
<feature type="domain" description="Heterokaryon incompatibility" evidence="1">
    <location>
        <begin position="46"/>
        <end position="197"/>
    </location>
</feature>
<dbReference type="Proteomes" id="UP001174997">
    <property type="component" value="Unassembled WGS sequence"/>
</dbReference>
<gene>
    <name evidence="2" type="ORF">QBC41DRAFT_323096</name>
</gene>
<sequence length="628" mass="70991">MVEIKSYSYQPIRYNEIRLLKFLQDDDGFISAILEAFSVEQPLPEYKSISYTWASHETNTLKPSTLEIDNCPLPILNVLQPFFHTLRAKGILLDGTWWWIDSICMDLSNLQERGQQVQHMQFIYRQAKEVIVWLGESSDDSDLTIDFMKFIHRTIHPQVTVPEIRAMLQQDQYRAQWSGLSNFLSRKWWTRIWTVQEFVVPQSVSFWCGMGDVSRDAVRLAICMADICTSAGVKETPGFTLANNRRRAWILYETSQTQAVTLSLLASAAYFSCMDATDDRDRLYGLMGLAADQSLLRVDYTKNAAQVYLDFAKSFIERYKSLDIICFAATYSAIKGDFPLPSWVPNWKRKNRSPLVIPSMVSQSSQAHIGNYRTERSLDFDPAVRYSASGSTKANYLIEGSALAAKGIIIDTVDGIAGSKHHAMVQTLPANRSDSQSPPASDILTSVCRSLVLDRKDRYLSYAMPTADFVRDFLCLLKRIAAKPSSPEQSTPSELQEWFEKNRSLRIQGRSLEDLVLDTPDPEASGTTAAPNEDEYYHDTFFGRFYDIVVRLSFRLMATRNGRVGMVTKKAAKGDVVCVLFGCSVPVVLRRSEDGDGYTLIGECFLDGFMNGEALDLSDVSEQMLVIM</sequence>
<dbReference type="InterPro" id="IPR052895">
    <property type="entry name" value="HetReg/Transcr_Mod"/>
</dbReference>
<dbReference type="AlphaFoldDB" id="A0AA39ZBE8"/>
<dbReference type="Pfam" id="PF26639">
    <property type="entry name" value="Het-6_barrel"/>
    <property type="match status" value="1"/>
</dbReference>
<reference evidence="2" key="1">
    <citation type="submission" date="2023-06" db="EMBL/GenBank/DDBJ databases">
        <title>Genome-scale phylogeny and comparative genomics of the fungal order Sordariales.</title>
        <authorList>
            <consortium name="Lawrence Berkeley National Laboratory"/>
            <person name="Hensen N."/>
            <person name="Bonometti L."/>
            <person name="Westerberg I."/>
            <person name="Brannstrom I.O."/>
            <person name="Guillou S."/>
            <person name="Cros-Aarteil S."/>
            <person name="Calhoun S."/>
            <person name="Haridas S."/>
            <person name="Kuo A."/>
            <person name="Mondo S."/>
            <person name="Pangilinan J."/>
            <person name="Riley R."/>
            <person name="Labutti K."/>
            <person name="Andreopoulos B."/>
            <person name="Lipzen A."/>
            <person name="Chen C."/>
            <person name="Yanf M."/>
            <person name="Daum C."/>
            <person name="Ng V."/>
            <person name="Clum A."/>
            <person name="Steindorff A."/>
            <person name="Ohm R."/>
            <person name="Martin F."/>
            <person name="Silar P."/>
            <person name="Natvig D."/>
            <person name="Lalanne C."/>
            <person name="Gautier V."/>
            <person name="Ament-Velasquez S.L."/>
            <person name="Kruys A."/>
            <person name="Hutchinson M.I."/>
            <person name="Powell A.J."/>
            <person name="Barry K."/>
            <person name="Miller A.N."/>
            <person name="Grigoriev I.V."/>
            <person name="Debuchy R."/>
            <person name="Gladieux P."/>
            <person name="Thoren M.H."/>
            <person name="Johannesson H."/>
        </authorList>
    </citation>
    <scope>NUCLEOTIDE SEQUENCE</scope>
    <source>
        <strain evidence="2">CBS 307.81</strain>
    </source>
</reference>
<evidence type="ECO:0000313" key="2">
    <source>
        <dbReference type="EMBL" id="KAK0667868.1"/>
    </source>
</evidence>
<organism evidence="2 3">
    <name type="scientific">Cercophora samala</name>
    <dbReference type="NCBI Taxonomy" id="330535"/>
    <lineage>
        <taxon>Eukaryota</taxon>
        <taxon>Fungi</taxon>
        <taxon>Dikarya</taxon>
        <taxon>Ascomycota</taxon>
        <taxon>Pezizomycotina</taxon>
        <taxon>Sordariomycetes</taxon>
        <taxon>Sordariomycetidae</taxon>
        <taxon>Sordariales</taxon>
        <taxon>Lasiosphaeriaceae</taxon>
        <taxon>Cercophora</taxon>
    </lineage>
</organism>
<dbReference type="PANTHER" id="PTHR24148:SF64">
    <property type="entry name" value="HETEROKARYON INCOMPATIBILITY DOMAIN-CONTAINING PROTEIN"/>
    <property type="match status" value="1"/>
</dbReference>
<dbReference type="InterPro" id="IPR010730">
    <property type="entry name" value="HET"/>
</dbReference>
<dbReference type="EMBL" id="JAULSY010000065">
    <property type="protein sequence ID" value="KAK0667868.1"/>
    <property type="molecule type" value="Genomic_DNA"/>
</dbReference>
<accession>A0AA39ZBE8</accession>
<dbReference type="PANTHER" id="PTHR24148">
    <property type="entry name" value="ANKYRIN REPEAT DOMAIN-CONTAINING PROTEIN 39 HOMOLOG-RELATED"/>
    <property type="match status" value="1"/>
</dbReference>
<keyword evidence="3" id="KW-1185">Reference proteome</keyword>
<name>A0AA39ZBE8_9PEZI</name>
<proteinExistence type="predicted"/>
<protein>
    <submittedName>
        <fullName evidence="2">Heterokaryon incompatibility protein-domain-containing protein</fullName>
    </submittedName>
</protein>